<feature type="region of interest" description="Disordered" evidence="1">
    <location>
        <begin position="67"/>
        <end position="97"/>
    </location>
</feature>
<protein>
    <submittedName>
        <fullName evidence="3">Uncharacterized protein</fullName>
    </submittedName>
</protein>
<dbReference type="EMBL" id="BAABIS010000001">
    <property type="protein sequence ID" value="GAA4844717.1"/>
    <property type="molecule type" value="Genomic_DNA"/>
</dbReference>
<feature type="signal peptide" evidence="2">
    <location>
        <begin position="1"/>
        <end position="22"/>
    </location>
</feature>
<dbReference type="RefSeq" id="WP_345696555.1">
    <property type="nucleotide sequence ID" value="NZ_BAABIS010000001.1"/>
</dbReference>
<evidence type="ECO:0000313" key="3">
    <source>
        <dbReference type="EMBL" id="GAA4844717.1"/>
    </source>
</evidence>
<keyword evidence="2" id="KW-0732">Signal</keyword>
<evidence type="ECO:0000256" key="1">
    <source>
        <dbReference type="SAM" id="MobiDB-lite"/>
    </source>
</evidence>
<proteinExistence type="predicted"/>
<sequence length="97" mass="10078">MKRSSAKGLAVPYLHRSVLARAAAAALALGAAFGVETAVEDALARRGAERAQHDEYVCHQMTRLAGEVRASRSGPDGRPPLGGMVPPSRCAAAARGR</sequence>
<keyword evidence="4" id="KW-1185">Reference proteome</keyword>
<evidence type="ECO:0000313" key="4">
    <source>
        <dbReference type="Proteomes" id="UP001501752"/>
    </source>
</evidence>
<reference evidence="4" key="1">
    <citation type="journal article" date="2019" name="Int. J. Syst. Evol. Microbiol.">
        <title>The Global Catalogue of Microorganisms (GCM) 10K type strain sequencing project: providing services to taxonomists for standard genome sequencing and annotation.</title>
        <authorList>
            <consortium name="The Broad Institute Genomics Platform"/>
            <consortium name="The Broad Institute Genome Sequencing Center for Infectious Disease"/>
            <person name="Wu L."/>
            <person name="Ma J."/>
        </authorList>
    </citation>
    <scope>NUCLEOTIDE SEQUENCE [LARGE SCALE GENOMIC DNA]</scope>
    <source>
        <strain evidence="4">JCM 13006</strain>
    </source>
</reference>
<dbReference type="Proteomes" id="UP001501752">
    <property type="component" value="Unassembled WGS sequence"/>
</dbReference>
<name>A0ABP9DIB5_9ACTN</name>
<feature type="chain" id="PRO_5047162531" evidence="2">
    <location>
        <begin position="23"/>
        <end position="97"/>
    </location>
</feature>
<evidence type="ECO:0000256" key="2">
    <source>
        <dbReference type="SAM" id="SignalP"/>
    </source>
</evidence>
<accession>A0ABP9DIB5</accession>
<gene>
    <name evidence="3" type="ORF">GCM10023235_21410</name>
</gene>
<comment type="caution">
    <text evidence="3">The sequence shown here is derived from an EMBL/GenBank/DDBJ whole genome shotgun (WGS) entry which is preliminary data.</text>
</comment>
<organism evidence="3 4">
    <name type="scientific">Kitasatospora terrestris</name>
    <dbReference type="NCBI Taxonomy" id="258051"/>
    <lineage>
        <taxon>Bacteria</taxon>
        <taxon>Bacillati</taxon>
        <taxon>Actinomycetota</taxon>
        <taxon>Actinomycetes</taxon>
        <taxon>Kitasatosporales</taxon>
        <taxon>Streptomycetaceae</taxon>
        <taxon>Kitasatospora</taxon>
    </lineage>
</organism>